<evidence type="ECO:0000256" key="1">
    <source>
        <dbReference type="ARBA" id="ARBA00022801"/>
    </source>
</evidence>
<dbReference type="InterPro" id="IPR000073">
    <property type="entry name" value="AB_hydrolase_1"/>
</dbReference>
<evidence type="ECO:0000313" key="3">
    <source>
        <dbReference type="EMBL" id="MES0873365.1"/>
    </source>
</evidence>
<keyword evidence="1 3" id="KW-0378">Hydrolase</keyword>
<gene>
    <name evidence="3" type="ORF">ABSH63_04980</name>
</gene>
<protein>
    <submittedName>
        <fullName evidence="3">Alpha/beta fold hydrolase</fullName>
    </submittedName>
</protein>
<dbReference type="SUPFAM" id="SSF53474">
    <property type="entry name" value="alpha/beta-Hydrolases"/>
    <property type="match status" value="1"/>
</dbReference>
<dbReference type="EMBL" id="JBEPIJ010000004">
    <property type="protein sequence ID" value="MES0873365.1"/>
    <property type="molecule type" value="Genomic_DNA"/>
</dbReference>
<organism evidence="3 4">
    <name type="scientific">Sinimarinibacterium thermocellulolyticum</name>
    <dbReference type="NCBI Taxonomy" id="3170016"/>
    <lineage>
        <taxon>Bacteria</taxon>
        <taxon>Pseudomonadati</taxon>
        <taxon>Pseudomonadota</taxon>
        <taxon>Gammaproteobacteria</taxon>
        <taxon>Nevskiales</taxon>
        <taxon>Nevskiaceae</taxon>
        <taxon>Sinimarinibacterium</taxon>
    </lineage>
</organism>
<dbReference type="PRINTS" id="PR00412">
    <property type="entry name" value="EPOXHYDRLASE"/>
</dbReference>
<sequence length="310" mass="34479">MHEHCGPSRYINAGGVQLAVREWGERGRPTILLVHGYPDSSQIWDATAARLAQDFHVVAYDVRGAGQSSAPHAVEDYALAYLVADTAAVVAAVSPDKPVHLVGHDWGSIQSWETVTTATMRGRIASYTTVSGPCLDHVGHWMRRRLGSGRAAQLRRVAVQALHSWYIGLFHLPLAAPMAWALGLARYWPTLLHRLEGVDAHIDPAQRKNGIHGIKLYRANVRERILRPRQRRTELPVQLIVPRRDRFVMPQLFDDLPQWAPKLWRCEIDAGHWLPLSHPQHLADKIRSFVMAVESGIEAPAPPDAGGQGA</sequence>
<evidence type="ECO:0000313" key="4">
    <source>
        <dbReference type="Proteomes" id="UP001465331"/>
    </source>
</evidence>
<feature type="domain" description="AB hydrolase-1" evidence="2">
    <location>
        <begin position="29"/>
        <end position="135"/>
    </location>
</feature>
<dbReference type="Gene3D" id="3.40.50.1820">
    <property type="entry name" value="alpha/beta hydrolase"/>
    <property type="match status" value="1"/>
</dbReference>
<keyword evidence="4" id="KW-1185">Reference proteome</keyword>
<accession>A0ABV2A7Y9</accession>
<dbReference type="Pfam" id="PF00561">
    <property type="entry name" value="Abhydrolase_1"/>
    <property type="match status" value="1"/>
</dbReference>
<dbReference type="GO" id="GO:0016787">
    <property type="term" value="F:hydrolase activity"/>
    <property type="evidence" value="ECO:0007669"/>
    <property type="project" value="UniProtKB-KW"/>
</dbReference>
<name>A0ABV2A7Y9_9GAMM</name>
<proteinExistence type="predicted"/>
<dbReference type="InterPro" id="IPR000639">
    <property type="entry name" value="Epox_hydrolase-like"/>
</dbReference>
<dbReference type="InterPro" id="IPR029058">
    <property type="entry name" value="AB_hydrolase_fold"/>
</dbReference>
<dbReference type="Proteomes" id="UP001465331">
    <property type="component" value="Unassembled WGS sequence"/>
</dbReference>
<dbReference type="RefSeq" id="WP_352887955.1">
    <property type="nucleotide sequence ID" value="NZ_JBEPIJ010000004.1"/>
</dbReference>
<comment type="caution">
    <text evidence="3">The sequence shown here is derived from an EMBL/GenBank/DDBJ whole genome shotgun (WGS) entry which is preliminary data.</text>
</comment>
<dbReference type="PANTHER" id="PTHR43329">
    <property type="entry name" value="EPOXIDE HYDROLASE"/>
    <property type="match status" value="1"/>
</dbReference>
<reference evidence="3 4" key="1">
    <citation type="submission" date="2024-06" db="EMBL/GenBank/DDBJ databases">
        <authorList>
            <person name="Li Z."/>
            <person name="Jiang Y."/>
        </authorList>
    </citation>
    <scope>NUCLEOTIDE SEQUENCE [LARGE SCALE GENOMIC DNA]</scope>
    <source>
        <strain evidence="3 4">HSW-8</strain>
    </source>
</reference>
<evidence type="ECO:0000259" key="2">
    <source>
        <dbReference type="Pfam" id="PF00561"/>
    </source>
</evidence>